<evidence type="ECO:0000256" key="1">
    <source>
        <dbReference type="SAM" id="Phobius"/>
    </source>
</evidence>
<accession>A0A0F9JHQ8</accession>
<name>A0A0F9JHQ8_9ZZZZ</name>
<protein>
    <submittedName>
        <fullName evidence="2">Uncharacterized protein</fullName>
    </submittedName>
</protein>
<keyword evidence="1" id="KW-0812">Transmembrane</keyword>
<dbReference type="AlphaFoldDB" id="A0A0F9JHQ8"/>
<keyword evidence="1" id="KW-1133">Transmembrane helix</keyword>
<gene>
    <name evidence="2" type="ORF">LCGC14_1823390</name>
</gene>
<proteinExistence type="predicted"/>
<evidence type="ECO:0000313" key="2">
    <source>
        <dbReference type="EMBL" id="KKL98542.1"/>
    </source>
</evidence>
<sequence length="34" mass="3878">MTKKGKLGWILLIAHESIHWMAIILAYIIGRQTA</sequence>
<organism evidence="2">
    <name type="scientific">marine sediment metagenome</name>
    <dbReference type="NCBI Taxonomy" id="412755"/>
    <lineage>
        <taxon>unclassified sequences</taxon>
        <taxon>metagenomes</taxon>
        <taxon>ecological metagenomes</taxon>
    </lineage>
</organism>
<comment type="caution">
    <text evidence="2">The sequence shown here is derived from an EMBL/GenBank/DDBJ whole genome shotgun (WGS) entry which is preliminary data.</text>
</comment>
<dbReference type="EMBL" id="LAZR01017892">
    <property type="protein sequence ID" value="KKL98542.1"/>
    <property type="molecule type" value="Genomic_DNA"/>
</dbReference>
<feature type="transmembrane region" description="Helical" evidence="1">
    <location>
        <begin position="7"/>
        <end position="29"/>
    </location>
</feature>
<reference evidence="2" key="1">
    <citation type="journal article" date="2015" name="Nature">
        <title>Complex archaea that bridge the gap between prokaryotes and eukaryotes.</title>
        <authorList>
            <person name="Spang A."/>
            <person name="Saw J.H."/>
            <person name="Jorgensen S.L."/>
            <person name="Zaremba-Niedzwiedzka K."/>
            <person name="Martijn J."/>
            <person name="Lind A.E."/>
            <person name="van Eijk R."/>
            <person name="Schleper C."/>
            <person name="Guy L."/>
            <person name="Ettema T.J."/>
        </authorList>
    </citation>
    <scope>NUCLEOTIDE SEQUENCE</scope>
</reference>
<keyword evidence="1" id="KW-0472">Membrane</keyword>